<protein>
    <submittedName>
        <fullName evidence="4">Tetratricopeptide (TPR) repeat protein</fullName>
    </submittedName>
</protein>
<evidence type="ECO:0000256" key="3">
    <source>
        <dbReference type="SAM" id="SignalP"/>
    </source>
</evidence>
<evidence type="ECO:0000313" key="4">
    <source>
        <dbReference type="EMBL" id="MBB4659222.1"/>
    </source>
</evidence>
<reference evidence="4 5" key="1">
    <citation type="submission" date="2020-08" db="EMBL/GenBank/DDBJ databases">
        <title>Genomic Encyclopedia of Type Strains, Phase IV (KMG-IV): sequencing the most valuable type-strain genomes for metagenomic binning, comparative biology and taxonomic classification.</title>
        <authorList>
            <person name="Goeker M."/>
        </authorList>
    </citation>
    <scope>NUCLEOTIDE SEQUENCE [LARGE SCALE GENOMIC DNA]</scope>
    <source>
        <strain evidence="4 5">DSM 102850</strain>
    </source>
</reference>
<feature type="signal peptide" evidence="3">
    <location>
        <begin position="1"/>
        <end position="20"/>
    </location>
</feature>
<dbReference type="PROSITE" id="PS50005">
    <property type="entry name" value="TPR"/>
    <property type="match status" value="1"/>
</dbReference>
<dbReference type="Gene3D" id="1.25.40.10">
    <property type="entry name" value="Tetratricopeptide repeat domain"/>
    <property type="match status" value="3"/>
</dbReference>
<name>A0A840I4E8_9PROT</name>
<proteinExistence type="predicted"/>
<feature type="chain" id="PRO_5032323581" evidence="3">
    <location>
        <begin position="21"/>
        <end position="512"/>
    </location>
</feature>
<dbReference type="InterPro" id="IPR011990">
    <property type="entry name" value="TPR-like_helical_dom_sf"/>
</dbReference>
<dbReference type="SMART" id="SM00028">
    <property type="entry name" value="TPR"/>
    <property type="match status" value="3"/>
</dbReference>
<dbReference type="EMBL" id="JACHOB010000003">
    <property type="protein sequence ID" value="MBB4659222.1"/>
    <property type="molecule type" value="Genomic_DNA"/>
</dbReference>
<keyword evidence="3" id="KW-0732">Signal</keyword>
<evidence type="ECO:0000256" key="2">
    <source>
        <dbReference type="SAM" id="MobiDB-lite"/>
    </source>
</evidence>
<gene>
    <name evidence="4" type="ORF">GGQ59_001747</name>
</gene>
<dbReference type="Proteomes" id="UP000563524">
    <property type="component" value="Unassembled WGS sequence"/>
</dbReference>
<comment type="caution">
    <text evidence="4">The sequence shown here is derived from an EMBL/GenBank/DDBJ whole genome shotgun (WGS) entry which is preliminary data.</text>
</comment>
<feature type="repeat" description="TPR" evidence="1">
    <location>
        <begin position="126"/>
        <end position="159"/>
    </location>
</feature>
<evidence type="ECO:0000313" key="5">
    <source>
        <dbReference type="Proteomes" id="UP000563524"/>
    </source>
</evidence>
<dbReference type="AlphaFoldDB" id="A0A840I4E8"/>
<evidence type="ECO:0000256" key="1">
    <source>
        <dbReference type="PROSITE-ProRule" id="PRU00339"/>
    </source>
</evidence>
<keyword evidence="1" id="KW-0802">TPR repeat</keyword>
<keyword evidence="5" id="KW-1185">Reference proteome</keyword>
<organism evidence="4 5">
    <name type="scientific">Parvularcula dongshanensis</name>
    <dbReference type="NCBI Taxonomy" id="1173995"/>
    <lineage>
        <taxon>Bacteria</taxon>
        <taxon>Pseudomonadati</taxon>
        <taxon>Pseudomonadota</taxon>
        <taxon>Alphaproteobacteria</taxon>
        <taxon>Parvularculales</taxon>
        <taxon>Parvularculaceae</taxon>
        <taxon>Parvularcula</taxon>
    </lineage>
</organism>
<dbReference type="SUPFAM" id="SSF48452">
    <property type="entry name" value="TPR-like"/>
    <property type="match status" value="2"/>
</dbReference>
<feature type="region of interest" description="Disordered" evidence="2">
    <location>
        <begin position="484"/>
        <end position="512"/>
    </location>
</feature>
<dbReference type="RefSeq" id="WP_183817608.1">
    <property type="nucleotide sequence ID" value="NZ_JACHOB010000003.1"/>
</dbReference>
<sequence length="512" mass="57362">MRSLASAAALALLLSTASHAVFDQASAATQQNNEKEEKRRQNQTLQAKTGEDLNEALNFANEDPPQLAQALEILNRLVQRDLPPYDRSTVLEIRAGVRYGLDQQDGAIQDYAEILRIDTLPFERLNQIRRNVAQLYFQDEQYDQAIRYMQEFIAANPAEAAANDYFIIAAAYATQDQFRQALDPARSALERDQKREKRYYDMLNLIYSELNMAEERGELLETMVEYFPQEVGYWAQLSGSYSTAGRERDAFATLEAAYRAGLIRDEPKIIALAQFYYQLDNPYRGAEMLEDEMDAGTVKRNLNNLKLLSQLWAAAREQDKAIEILTEAAPQSDKGDLYYQLGQSYVADEQFEKGIEALRAALRAGGLSDRDEGNIHLLIGSSYFSLDSDTAQGRQNAREAYSRALRYSSAAPAARQYIDYIDAIIDTERRQDEVERIQAVERQQRQIDRCETILDIVDLGGSSGASDGDVATCRELMTQVEAGATAESLVQAERNGTSPTPGGDQQEAPDAG</sequence>
<accession>A0A840I4E8</accession>
<dbReference type="InterPro" id="IPR019734">
    <property type="entry name" value="TPR_rpt"/>
</dbReference>